<dbReference type="CDD" id="cd00487">
    <property type="entry name" value="Pep_deformylase"/>
    <property type="match status" value="1"/>
</dbReference>
<dbReference type="Pfam" id="PF01327">
    <property type="entry name" value="Pep_deformylase"/>
    <property type="match status" value="1"/>
</dbReference>
<dbReference type="NCBIfam" id="TIGR00079">
    <property type="entry name" value="pept_deformyl"/>
    <property type="match status" value="1"/>
</dbReference>
<dbReference type="EMBL" id="MHNY01000051">
    <property type="protein sequence ID" value="OGZ53756.1"/>
    <property type="molecule type" value="Genomic_DNA"/>
</dbReference>
<dbReference type="Gene3D" id="3.90.45.10">
    <property type="entry name" value="Peptide deformylase"/>
    <property type="match status" value="1"/>
</dbReference>
<dbReference type="InterPro" id="IPR036821">
    <property type="entry name" value="Peptide_deformylase_sf"/>
</dbReference>
<accession>A0A1G2GU88</accession>
<evidence type="ECO:0000313" key="7">
    <source>
        <dbReference type="Proteomes" id="UP000178186"/>
    </source>
</evidence>
<comment type="catalytic activity">
    <reaction evidence="5">
        <text>N-terminal N-formyl-L-methionyl-[peptide] + H2O = N-terminal L-methionyl-[peptide] + formate</text>
        <dbReference type="Rhea" id="RHEA:24420"/>
        <dbReference type="Rhea" id="RHEA-COMP:10639"/>
        <dbReference type="Rhea" id="RHEA-COMP:10640"/>
        <dbReference type="ChEBI" id="CHEBI:15377"/>
        <dbReference type="ChEBI" id="CHEBI:15740"/>
        <dbReference type="ChEBI" id="CHEBI:49298"/>
        <dbReference type="ChEBI" id="CHEBI:64731"/>
        <dbReference type="EC" id="3.5.1.88"/>
    </reaction>
</comment>
<dbReference type="AlphaFoldDB" id="A0A1G2GU88"/>
<feature type="active site" evidence="5">
    <location>
        <position position="158"/>
    </location>
</feature>
<evidence type="ECO:0000313" key="6">
    <source>
        <dbReference type="EMBL" id="OGZ53756.1"/>
    </source>
</evidence>
<dbReference type="GO" id="GO:0006412">
    <property type="term" value="P:translation"/>
    <property type="evidence" value="ECO:0007669"/>
    <property type="project" value="UniProtKB-UniRule"/>
</dbReference>
<dbReference type="GO" id="GO:0042586">
    <property type="term" value="F:peptide deformylase activity"/>
    <property type="evidence" value="ECO:0007669"/>
    <property type="project" value="UniProtKB-UniRule"/>
</dbReference>
<name>A0A1G2GU88_9BACT</name>
<dbReference type="PANTHER" id="PTHR10458:SF22">
    <property type="entry name" value="PEPTIDE DEFORMYLASE"/>
    <property type="match status" value="1"/>
</dbReference>
<comment type="function">
    <text evidence="5">Removes the formyl group from the N-terminal Met of newly synthesized proteins. Requires at least a dipeptide for an efficient rate of reaction. N-terminal L-methionine is a prerequisite for activity but the enzyme has broad specificity at other positions.</text>
</comment>
<comment type="caution">
    <text evidence="6">The sequence shown here is derived from an EMBL/GenBank/DDBJ whole genome shotgun (WGS) entry which is preliminary data.</text>
</comment>
<gene>
    <name evidence="5" type="primary">def</name>
    <name evidence="6" type="ORF">A3H64_03200</name>
</gene>
<organism evidence="6 7">
    <name type="scientific">Candidatus Ryanbacteria bacterium RIFCSPLOWO2_02_FULL_45_11c</name>
    <dbReference type="NCBI Taxonomy" id="1802128"/>
    <lineage>
        <taxon>Bacteria</taxon>
        <taxon>Candidatus Ryaniibacteriota</taxon>
    </lineage>
</organism>
<dbReference type="STRING" id="1802128.A3H64_03200"/>
<evidence type="ECO:0000256" key="3">
    <source>
        <dbReference type="ARBA" id="ARBA00022801"/>
    </source>
</evidence>
<evidence type="ECO:0000256" key="2">
    <source>
        <dbReference type="ARBA" id="ARBA00022723"/>
    </source>
</evidence>
<evidence type="ECO:0000256" key="1">
    <source>
        <dbReference type="ARBA" id="ARBA00010759"/>
    </source>
</evidence>
<dbReference type="PRINTS" id="PR01576">
    <property type="entry name" value="PDEFORMYLASE"/>
</dbReference>
<dbReference type="PIRSF" id="PIRSF004749">
    <property type="entry name" value="Pep_def"/>
    <property type="match status" value="1"/>
</dbReference>
<dbReference type="NCBIfam" id="NF001159">
    <property type="entry name" value="PRK00150.1-3"/>
    <property type="match status" value="1"/>
</dbReference>
<dbReference type="FunFam" id="3.90.45.10:FF:000003">
    <property type="entry name" value="Peptide deformylase"/>
    <property type="match status" value="1"/>
</dbReference>
<dbReference type="Proteomes" id="UP000178186">
    <property type="component" value="Unassembled WGS sequence"/>
</dbReference>
<dbReference type="HAMAP" id="MF_00163">
    <property type="entry name" value="Pep_deformylase"/>
    <property type="match status" value="1"/>
</dbReference>
<comment type="cofactor">
    <cofactor evidence="5">
        <name>Fe(2+)</name>
        <dbReference type="ChEBI" id="CHEBI:29033"/>
    </cofactor>
    <text evidence="5">Binds 1 Fe(2+) ion.</text>
</comment>
<evidence type="ECO:0000256" key="5">
    <source>
        <dbReference type="HAMAP-Rule" id="MF_00163"/>
    </source>
</evidence>
<dbReference type="EC" id="3.5.1.88" evidence="5"/>
<dbReference type="GO" id="GO:0046872">
    <property type="term" value="F:metal ion binding"/>
    <property type="evidence" value="ECO:0007669"/>
    <property type="project" value="UniProtKB-KW"/>
</dbReference>
<protein>
    <recommendedName>
        <fullName evidence="5">Peptide deformylase</fullName>
        <shortName evidence="5">PDF</shortName>
        <ecNumber evidence="5">3.5.1.88</ecNumber>
    </recommendedName>
    <alternativeName>
        <fullName evidence="5">Polypeptide deformylase</fullName>
    </alternativeName>
</protein>
<keyword evidence="5" id="KW-0408">Iron</keyword>
<proteinExistence type="inferred from homology"/>
<keyword evidence="2 5" id="KW-0479">Metal-binding</keyword>
<dbReference type="InterPro" id="IPR023635">
    <property type="entry name" value="Peptide_deformylase"/>
</dbReference>
<keyword evidence="4 5" id="KW-0648">Protein biosynthesis</keyword>
<dbReference type="PANTHER" id="PTHR10458">
    <property type="entry name" value="PEPTIDE DEFORMYLASE"/>
    <property type="match status" value="1"/>
</dbReference>
<dbReference type="SUPFAM" id="SSF56420">
    <property type="entry name" value="Peptide deformylase"/>
    <property type="match status" value="1"/>
</dbReference>
<evidence type="ECO:0000256" key="4">
    <source>
        <dbReference type="ARBA" id="ARBA00022917"/>
    </source>
</evidence>
<reference evidence="6 7" key="1">
    <citation type="journal article" date="2016" name="Nat. Commun.">
        <title>Thousands of microbial genomes shed light on interconnected biogeochemical processes in an aquifer system.</title>
        <authorList>
            <person name="Anantharaman K."/>
            <person name="Brown C.T."/>
            <person name="Hug L.A."/>
            <person name="Sharon I."/>
            <person name="Castelle C.J."/>
            <person name="Probst A.J."/>
            <person name="Thomas B.C."/>
            <person name="Singh A."/>
            <person name="Wilkins M.J."/>
            <person name="Karaoz U."/>
            <person name="Brodie E.L."/>
            <person name="Williams K.H."/>
            <person name="Hubbard S.S."/>
            <person name="Banfield J.F."/>
        </authorList>
    </citation>
    <scope>NUCLEOTIDE SEQUENCE [LARGE SCALE GENOMIC DNA]</scope>
</reference>
<feature type="binding site" evidence="5">
    <location>
        <position position="161"/>
    </location>
    <ligand>
        <name>Fe cation</name>
        <dbReference type="ChEBI" id="CHEBI:24875"/>
    </ligand>
</feature>
<comment type="similarity">
    <text evidence="1 5">Belongs to the polypeptide deformylase family.</text>
</comment>
<keyword evidence="3 5" id="KW-0378">Hydrolase</keyword>
<sequence>MSISNSKKIIADPSPVLHQHAVDVPVTEITSKKIQQVLKEMTIALRSTSEGIGIAAPQIGHSLRMFLVSEEALRWDEFDEIPHEERKKKEWEYYAFINPLIKNISKKKTRETEGCLSVPKTYGAVERSEKVTIEAYDQKGTKFQRGASKLYARVIQHEVDHLDGILFTAKAKNIKHIHNKT</sequence>
<feature type="binding site" evidence="5">
    <location>
        <position position="115"/>
    </location>
    <ligand>
        <name>Fe cation</name>
        <dbReference type="ChEBI" id="CHEBI:24875"/>
    </ligand>
</feature>
<feature type="binding site" evidence="5">
    <location>
        <position position="157"/>
    </location>
    <ligand>
        <name>Fe cation</name>
        <dbReference type="ChEBI" id="CHEBI:24875"/>
    </ligand>
</feature>